<evidence type="ECO:0000256" key="4">
    <source>
        <dbReference type="ARBA" id="ARBA00022448"/>
    </source>
</evidence>
<dbReference type="GO" id="GO:0005794">
    <property type="term" value="C:Golgi apparatus"/>
    <property type="evidence" value="ECO:0007669"/>
    <property type="project" value="UniProtKB-SubCell"/>
</dbReference>
<feature type="region of interest" description="Disordered" evidence="10">
    <location>
        <begin position="811"/>
        <end position="925"/>
    </location>
</feature>
<feature type="region of interest" description="Disordered" evidence="10">
    <location>
        <begin position="689"/>
        <end position="716"/>
    </location>
</feature>
<proteinExistence type="inferred from homology"/>
<dbReference type="GO" id="GO:0010008">
    <property type="term" value="C:endosome membrane"/>
    <property type="evidence" value="ECO:0007669"/>
    <property type="project" value="TreeGrafter"/>
</dbReference>
<dbReference type="FunFam" id="1.25.10.10:FF:000251">
    <property type="entry name" value="AP-3 complex subunit delta"/>
    <property type="match status" value="1"/>
</dbReference>
<dbReference type="InterPro" id="IPR016024">
    <property type="entry name" value="ARM-type_fold"/>
</dbReference>
<accession>A0AAV5RYR4</accession>
<feature type="compositionally biased region" description="Basic residues" evidence="10">
    <location>
        <begin position="787"/>
        <end position="797"/>
    </location>
</feature>
<dbReference type="Gene3D" id="1.25.10.10">
    <property type="entry name" value="Leucine-rich Repeat Variant"/>
    <property type="match status" value="1"/>
</dbReference>
<dbReference type="PIRSF" id="PIRSF037092">
    <property type="entry name" value="AP3_complex_delta"/>
    <property type="match status" value="1"/>
</dbReference>
<gene>
    <name evidence="12" type="ORF">DAKH74_024870</name>
</gene>
<keyword evidence="4 9" id="KW-0813">Transport</keyword>
<feature type="compositionally biased region" description="Polar residues" evidence="10">
    <location>
        <begin position="739"/>
        <end position="756"/>
    </location>
</feature>
<keyword evidence="6 9" id="KW-0653">Protein transport</keyword>
<dbReference type="GO" id="GO:0030123">
    <property type="term" value="C:AP-3 adaptor complex"/>
    <property type="evidence" value="ECO:0007669"/>
    <property type="project" value="InterPro"/>
</dbReference>
<feature type="region of interest" description="Disordered" evidence="10">
    <location>
        <begin position="737"/>
        <end position="798"/>
    </location>
</feature>
<keyword evidence="9" id="KW-0333">Golgi apparatus</keyword>
<keyword evidence="13" id="KW-1185">Reference proteome</keyword>
<evidence type="ECO:0000256" key="2">
    <source>
        <dbReference type="ARBA" id="ARBA00006613"/>
    </source>
</evidence>
<feature type="compositionally biased region" description="Basic and acidic residues" evidence="10">
    <location>
        <begin position="692"/>
        <end position="716"/>
    </location>
</feature>
<evidence type="ECO:0000256" key="9">
    <source>
        <dbReference type="PIRNR" id="PIRNR037092"/>
    </source>
</evidence>
<dbReference type="EMBL" id="BTGD01000006">
    <property type="protein sequence ID" value="GMM55871.1"/>
    <property type="molecule type" value="Genomic_DNA"/>
</dbReference>
<dbReference type="AlphaFoldDB" id="A0AAV5RYR4"/>
<dbReference type="InterPro" id="IPR002553">
    <property type="entry name" value="Clathrin/coatomer_adapt-like_N"/>
</dbReference>
<feature type="domain" description="Clathrin/coatomer adaptor adaptin-like N-terminal" evidence="11">
    <location>
        <begin position="49"/>
        <end position="602"/>
    </location>
</feature>
<comment type="subcellular location">
    <subcellularLocation>
        <location evidence="1">Cytoplasmic vesicle</location>
        <location evidence="1">Clathrin-coated vesicle membrane</location>
        <topology evidence="1">Peripheral membrane protein</topology>
        <orientation evidence="1">Cytoplasmic side</orientation>
    </subcellularLocation>
    <subcellularLocation>
        <location evidence="9">Golgi apparatus</location>
    </subcellularLocation>
</comment>
<dbReference type="PANTHER" id="PTHR22781">
    <property type="entry name" value="DELTA ADAPTIN-RELATED"/>
    <property type="match status" value="1"/>
</dbReference>
<evidence type="ECO:0000256" key="5">
    <source>
        <dbReference type="ARBA" id="ARBA00022737"/>
    </source>
</evidence>
<dbReference type="GO" id="GO:0006896">
    <property type="term" value="P:Golgi to vacuole transport"/>
    <property type="evidence" value="ECO:0007669"/>
    <property type="project" value="TreeGrafter"/>
</dbReference>
<dbReference type="SUPFAM" id="SSF48371">
    <property type="entry name" value="ARM repeat"/>
    <property type="match status" value="1"/>
</dbReference>
<evidence type="ECO:0000256" key="8">
    <source>
        <dbReference type="ARBA" id="ARBA00023329"/>
    </source>
</evidence>
<dbReference type="GO" id="GO:0030665">
    <property type="term" value="C:clathrin-coated vesicle membrane"/>
    <property type="evidence" value="ECO:0007669"/>
    <property type="project" value="UniProtKB-SubCell"/>
</dbReference>
<dbReference type="InterPro" id="IPR017105">
    <property type="entry name" value="AP3_complex_dsu"/>
</dbReference>
<dbReference type="GO" id="GO:0006623">
    <property type="term" value="P:protein targeting to vacuole"/>
    <property type="evidence" value="ECO:0007669"/>
    <property type="project" value="TreeGrafter"/>
</dbReference>
<evidence type="ECO:0000256" key="1">
    <source>
        <dbReference type="ARBA" id="ARBA00004145"/>
    </source>
</evidence>
<evidence type="ECO:0000256" key="7">
    <source>
        <dbReference type="ARBA" id="ARBA00023136"/>
    </source>
</evidence>
<comment type="similarity">
    <text evidence="2 9">Belongs to the adaptor complexes large subunit family.</text>
</comment>
<dbReference type="InterPro" id="IPR011989">
    <property type="entry name" value="ARM-like"/>
</dbReference>
<evidence type="ECO:0000259" key="11">
    <source>
        <dbReference type="Pfam" id="PF01602"/>
    </source>
</evidence>
<sequence>MTSLYAPSAEDVKQRLRPFGFFFEKSLKDLIRGIRSHNETPESLEAFLEKQLSECREEANSSNLEQKTNAVLKLTYLEMYGYDMSWCNFHILEVMSSNKLQQKRVGYLAASQSFHKDMDVLMLATNLLKKDLKYGGSNDTFKVGIALSGLSTIVTPDLSKDIVDDLIMMLNSSKPYIRKKTITALFKVFLEYPEALQDNFDKFTSKLEDDDTSVLSATVSVICELSKQNPAPFIKLSPLLYEILFTTDNNWIIIRLLKLFTNLSKIEPKLKAKLLPNILELMDSTSATSVIYEAVNCIVTGEMLDESDYDVAIQCLDRLGKFRESQDPNLRYISCVLFYKIGKINTQFISQYDTLIIQLIGDVDISIRLKAVELLKGIVSDSNLKLIVSTLMKQFVDKEVAVVQTNRGVTKEIPIVIPEDYKHKISHTIIDLCSMDNYNNLDDFEWYNATLYDLSIISQDFKDTDIGIKLGDQLRNLMVRVPAVRQVTITNIIKICSLEDIDVKMSSILSCCIWSLGEYASYLENGDALINLFIQRGFKYDFETQSVLIVALVKLFSHWCNGGNVVVEDVKRMLLNITTFLDKLTHSKYFEVQEISSQMYEIMKLCLDAVEDNQEDIPMLLTDVVPSFFNHYELTPIAAGTQMQLPKGIDFDIDTPFLTSEELDEVIDEQETLADEDVDIYDSDRFSLSSTEDNHYADNGHYDDGSSGEENRDDFSDTYKEFTDTYKKEKLSNPFYLDESSSATQETTSRDIFTTDNDTEERILNPIDVVKLSKESTSVPSADSEKSKKKKKKKTKKPIVLADQIISIPGVPESDVISKSNASISPSVGSGKITLSKHTNLGDFQFNNPSNETNEDDEELHRLREKFQQQTLSDNAEEVVIIKKKQKKSKSKHSKKSKKKTKESADEEASVGLLDLDDKNETSTT</sequence>
<evidence type="ECO:0000313" key="13">
    <source>
        <dbReference type="Proteomes" id="UP001377567"/>
    </source>
</evidence>
<evidence type="ECO:0000256" key="3">
    <source>
        <dbReference type="ARBA" id="ARBA00015717"/>
    </source>
</evidence>
<dbReference type="Pfam" id="PF01602">
    <property type="entry name" value="Adaptin_N"/>
    <property type="match status" value="1"/>
</dbReference>
<name>A0AAV5RYR4_MAUHU</name>
<keyword evidence="8" id="KW-0968">Cytoplasmic vesicle</keyword>
<evidence type="ECO:0000256" key="10">
    <source>
        <dbReference type="SAM" id="MobiDB-lite"/>
    </source>
</evidence>
<evidence type="ECO:0000313" key="12">
    <source>
        <dbReference type="EMBL" id="GMM55871.1"/>
    </source>
</evidence>
<evidence type="ECO:0000256" key="6">
    <source>
        <dbReference type="ARBA" id="ARBA00022927"/>
    </source>
</evidence>
<reference evidence="12 13" key="1">
    <citation type="journal article" date="2023" name="Elife">
        <title>Identification of key yeast species and microbe-microbe interactions impacting larval growth of Drosophila in the wild.</title>
        <authorList>
            <person name="Mure A."/>
            <person name="Sugiura Y."/>
            <person name="Maeda R."/>
            <person name="Honda K."/>
            <person name="Sakurai N."/>
            <person name="Takahashi Y."/>
            <person name="Watada M."/>
            <person name="Katoh T."/>
            <person name="Gotoh A."/>
            <person name="Gotoh Y."/>
            <person name="Taniguchi I."/>
            <person name="Nakamura K."/>
            <person name="Hayashi T."/>
            <person name="Katayama T."/>
            <person name="Uemura T."/>
            <person name="Hattori Y."/>
        </authorList>
    </citation>
    <scope>NUCLEOTIDE SEQUENCE [LARGE SCALE GENOMIC DNA]</scope>
    <source>
        <strain evidence="12 13">KH-74</strain>
    </source>
</reference>
<keyword evidence="7" id="KW-0472">Membrane</keyword>
<protein>
    <recommendedName>
        <fullName evidence="3 9">AP-3 complex subunit delta</fullName>
    </recommendedName>
</protein>
<feature type="compositionally biased region" description="Basic and acidic residues" evidence="10">
    <location>
        <begin position="916"/>
        <end position="925"/>
    </location>
</feature>
<dbReference type="Proteomes" id="UP001377567">
    <property type="component" value="Unassembled WGS sequence"/>
</dbReference>
<feature type="compositionally biased region" description="Basic residues" evidence="10">
    <location>
        <begin position="882"/>
        <end position="901"/>
    </location>
</feature>
<feature type="compositionally biased region" description="Polar residues" evidence="10">
    <location>
        <begin position="817"/>
        <end position="828"/>
    </location>
</feature>
<organism evidence="12 13">
    <name type="scientific">Maudiozyma humilis</name>
    <name type="common">Sour dough yeast</name>
    <name type="synonym">Kazachstania humilis</name>
    <dbReference type="NCBI Taxonomy" id="51915"/>
    <lineage>
        <taxon>Eukaryota</taxon>
        <taxon>Fungi</taxon>
        <taxon>Dikarya</taxon>
        <taxon>Ascomycota</taxon>
        <taxon>Saccharomycotina</taxon>
        <taxon>Saccharomycetes</taxon>
        <taxon>Saccharomycetales</taxon>
        <taxon>Saccharomycetaceae</taxon>
        <taxon>Maudiozyma</taxon>
    </lineage>
</organism>
<keyword evidence="5" id="KW-0677">Repeat</keyword>
<comment type="subunit">
    <text evidence="9">Adaptor protein complex 3 (AP-3) is a heterotetramer.</text>
</comment>
<dbReference type="PANTHER" id="PTHR22781:SF12">
    <property type="entry name" value="AP-3 COMPLEX SUBUNIT DELTA-1"/>
    <property type="match status" value="1"/>
</dbReference>
<comment type="function">
    <text evidence="9">Part of the AP-3 complex, an adaptor-related complex which is not clathrin-associated. The complex is associated with the Golgi region as well as more peripheral structures. It facilitates the budding of vesicles from the Golgi membrane.</text>
</comment>
<comment type="caution">
    <text evidence="12">The sequence shown here is derived from an EMBL/GenBank/DDBJ whole genome shotgun (WGS) entry which is preliminary data.</text>
</comment>